<feature type="domain" description="Alpha-D-phosphohexomutase C-terminal" evidence="16">
    <location>
        <begin position="486"/>
        <end position="523"/>
    </location>
</feature>
<feature type="domain" description="Alpha-D-phosphohexomutase alpha/beta/alpha" evidence="19">
    <location>
        <begin position="305"/>
        <end position="425"/>
    </location>
</feature>
<evidence type="ECO:0000256" key="10">
    <source>
        <dbReference type="ARBA" id="ARBA00022842"/>
    </source>
</evidence>
<sequence>MRERWEEQLSESLVEKFYLTQTEDEKQEGFQYELKFGTAGIRGKFGLGEGRLNKFTVQKIALGIVHYLQHEQNPSIVIHFDTRHLSQEFALIFANTFSQFNIKTYLPNTYKTTPELSFAVRNLQTSLGIMITASHNPPNYNGIKVYGADGAQLSVTESEVLSHEIEKLGNPLNIQTASKQSLYIQELPEGIQDQYFEQIKASVGQIPKSDLRVTFSSLHGTSVPITPQLLEKFNFKNYVLVKEQCVVDPDFSSVKSANPEDHEAFNLSIDYAHHYDAHLMIATDPDADRIGIAIRDRDHTITYLNGNEIGALLLNYQIKKTRHVSNRVAIQSIVTSILSDKLAERNNIKMYHVLTGFKFIAEKIKQINTNPEENFIFAFEESYGYLAADFVRDKDAIQIIPLIIKYASELQLENKTLRDELNDIYATVGQCQDKLFSHTFDGVEGKAHIQNIMTKYRNNTPTKIGNLEVLKVEDYQNQQSHDLQSNRKTPIDLPKADVIKLIFNEGFIALRPSGTEPKIKLYVSLETEDFENVSEEMNQFIFNK</sequence>
<evidence type="ECO:0000256" key="8">
    <source>
        <dbReference type="ARBA" id="ARBA00022553"/>
    </source>
</evidence>
<evidence type="ECO:0000313" key="20">
    <source>
        <dbReference type="EMBL" id="SNV73387.1"/>
    </source>
</evidence>
<keyword evidence="7" id="KW-0313">Glucose metabolism</keyword>
<comment type="pathway">
    <text evidence="4">Lipid metabolism.</text>
</comment>
<evidence type="ECO:0000256" key="1">
    <source>
        <dbReference type="ARBA" id="ARBA00000443"/>
    </source>
</evidence>
<evidence type="ECO:0000256" key="11">
    <source>
        <dbReference type="ARBA" id="ARBA00023235"/>
    </source>
</evidence>
<evidence type="ECO:0000256" key="4">
    <source>
        <dbReference type="ARBA" id="ARBA00005189"/>
    </source>
</evidence>
<keyword evidence="7" id="KW-0119">Carbohydrate metabolism</keyword>
<dbReference type="SUPFAM" id="SSF55957">
    <property type="entry name" value="Phosphoglucomutase, C-terminal domain"/>
    <property type="match status" value="1"/>
</dbReference>
<dbReference type="GO" id="GO:0008973">
    <property type="term" value="F:phosphopentomutase activity"/>
    <property type="evidence" value="ECO:0007669"/>
    <property type="project" value="TreeGrafter"/>
</dbReference>
<dbReference type="InterPro" id="IPR005844">
    <property type="entry name" value="A-D-PHexomutase_a/b/a-I"/>
</dbReference>
<evidence type="ECO:0000256" key="6">
    <source>
        <dbReference type="ARBA" id="ARBA00012728"/>
    </source>
</evidence>
<reference evidence="20 21" key="1">
    <citation type="submission" date="2017-06" db="EMBL/GenBank/DDBJ databases">
        <authorList>
            <consortium name="Pathogen Informatics"/>
        </authorList>
    </citation>
    <scope>NUCLEOTIDE SEQUENCE [LARGE SCALE GENOMIC DNA]</scope>
    <source>
        <strain evidence="20 21">NCTC13839</strain>
    </source>
</reference>
<dbReference type="RefSeq" id="WP_095088767.1">
    <property type="nucleotide sequence ID" value="NZ_BMDM01000014.1"/>
</dbReference>
<dbReference type="GO" id="GO:0000287">
    <property type="term" value="F:magnesium ion binding"/>
    <property type="evidence" value="ECO:0007669"/>
    <property type="project" value="InterPro"/>
</dbReference>
<dbReference type="PANTHER" id="PTHR45745">
    <property type="entry name" value="PHOSPHOMANNOMUTASE 45A"/>
    <property type="match status" value="1"/>
</dbReference>
<comment type="similarity">
    <text evidence="5 15">Belongs to the phosphohexose mutase family.</text>
</comment>
<evidence type="ECO:0000256" key="13">
    <source>
        <dbReference type="ARBA" id="ARBA00041398"/>
    </source>
</evidence>
<dbReference type="PROSITE" id="PS00710">
    <property type="entry name" value="PGM_PMM"/>
    <property type="match status" value="1"/>
</dbReference>
<organism evidence="20 21">
    <name type="scientific">Mammaliicoccus stepanovicii</name>
    <dbReference type="NCBI Taxonomy" id="643214"/>
    <lineage>
        <taxon>Bacteria</taxon>
        <taxon>Bacillati</taxon>
        <taxon>Bacillota</taxon>
        <taxon>Bacilli</taxon>
        <taxon>Bacillales</taxon>
        <taxon>Staphylococcaceae</taxon>
        <taxon>Mammaliicoccus</taxon>
    </lineage>
</organism>
<keyword evidence="8" id="KW-0597">Phosphoprotein</keyword>
<dbReference type="PRINTS" id="PR00509">
    <property type="entry name" value="PGMPMM"/>
</dbReference>
<dbReference type="SUPFAM" id="SSF53738">
    <property type="entry name" value="Phosphoglucomutase, first 3 domains"/>
    <property type="match status" value="3"/>
</dbReference>
<dbReference type="Pfam" id="PF02878">
    <property type="entry name" value="PGM_PMM_I"/>
    <property type="match status" value="1"/>
</dbReference>
<dbReference type="InterPro" id="IPR005846">
    <property type="entry name" value="A-D-PHexomutase_a/b/a-III"/>
</dbReference>
<keyword evidence="10 15" id="KW-0460">Magnesium</keyword>
<evidence type="ECO:0000256" key="14">
    <source>
        <dbReference type="ARBA" id="ARBA00041467"/>
    </source>
</evidence>
<dbReference type="InterPro" id="IPR016055">
    <property type="entry name" value="A-D-PHexomutase_a/b/a-I/II/III"/>
</dbReference>
<evidence type="ECO:0000256" key="15">
    <source>
        <dbReference type="RuleBase" id="RU004326"/>
    </source>
</evidence>
<evidence type="ECO:0000256" key="5">
    <source>
        <dbReference type="ARBA" id="ARBA00010231"/>
    </source>
</evidence>
<evidence type="ECO:0000256" key="3">
    <source>
        <dbReference type="ARBA" id="ARBA00005164"/>
    </source>
</evidence>
<dbReference type="InterPro" id="IPR005845">
    <property type="entry name" value="A-D-PHexomutase_a/b/a-II"/>
</dbReference>
<dbReference type="KEGG" id="sste:SAMEA4384403_1795"/>
<gene>
    <name evidence="20" type="primary">pgcA</name>
    <name evidence="20" type="ORF">SAMEA4384403_01795</name>
</gene>
<comment type="pathway">
    <text evidence="3">Glycolipid metabolism; diglucosyl-diacylglycerol biosynthesis.</text>
</comment>
<dbReference type="Proteomes" id="UP000242084">
    <property type="component" value="Chromosome 1"/>
</dbReference>
<dbReference type="InterPro" id="IPR016066">
    <property type="entry name" value="A-D-PHexomutase_CS"/>
</dbReference>
<evidence type="ECO:0000256" key="12">
    <source>
        <dbReference type="ARBA" id="ARBA00039995"/>
    </source>
</evidence>
<comment type="cofactor">
    <cofactor evidence="2">
        <name>Mg(2+)</name>
        <dbReference type="ChEBI" id="CHEBI:18420"/>
    </cofactor>
</comment>
<evidence type="ECO:0000259" key="18">
    <source>
        <dbReference type="Pfam" id="PF02879"/>
    </source>
</evidence>
<dbReference type="Gene3D" id="3.30.310.50">
    <property type="entry name" value="Alpha-D-phosphohexomutase, C-terminal domain"/>
    <property type="match status" value="1"/>
</dbReference>
<dbReference type="InterPro" id="IPR005843">
    <property type="entry name" value="A-D-PHexomutase_C"/>
</dbReference>
<keyword evidence="9 15" id="KW-0479">Metal-binding</keyword>
<evidence type="ECO:0000313" key="21">
    <source>
        <dbReference type="Proteomes" id="UP000242084"/>
    </source>
</evidence>
<comment type="catalytic activity">
    <reaction evidence="1">
        <text>alpha-D-glucose 1-phosphate = alpha-D-glucose 6-phosphate</text>
        <dbReference type="Rhea" id="RHEA:23536"/>
        <dbReference type="ChEBI" id="CHEBI:58225"/>
        <dbReference type="ChEBI" id="CHEBI:58601"/>
        <dbReference type="EC" id="5.4.2.2"/>
    </reaction>
</comment>
<evidence type="ECO:0000256" key="2">
    <source>
        <dbReference type="ARBA" id="ARBA00001946"/>
    </source>
</evidence>
<dbReference type="CDD" id="cd05799">
    <property type="entry name" value="PGM2"/>
    <property type="match status" value="1"/>
</dbReference>
<dbReference type="InterPro" id="IPR036900">
    <property type="entry name" value="A-D-PHexomutase_C_sf"/>
</dbReference>
<dbReference type="PANTHER" id="PTHR45745:SF1">
    <property type="entry name" value="PHOSPHOGLUCOMUTASE 2B-RELATED"/>
    <property type="match status" value="1"/>
</dbReference>
<dbReference type="GO" id="GO:0006166">
    <property type="term" value="P:purine ribonucleoside salvage"/>
    <property type="evidence" value="ECO:0007669"/>
    <property type="project" value="TreeGrafter"/>
</dbReference>
<keyword evidence="21" id="KW-1185">Reference proteome</keyword>
<dbReference type="GO" id="GO:0004614">
    <property type="term" value="F:phosphoglucomutase activity"/>
    <property type="evidence" value="ECO:0007669"/>
    <property type="project" value="UniProtKB-EC"/>
</dbReference>
<dbReference type="Gene3D" id="3.40.120.10">
    <property type="entry name" value="Alpha-D-Glucose-1,6-Bisphosphate, subunit A, domain 3"/>
    <property type="match status" value="3"/>
</dbReference>
<dbReference type="InterPro" id="IPR005841">
    <property type="entry name" value="Alpha-D-phosphohexomutase_SF"/>
</dbReference>
<evidence type="ECO:0000259" key="16">
    <source>
        <dbReference type="Pfam" id="PF00408"/>
    </source>
</evidence>
<feature type="domain" description="Alpha-D-phosphohexomutase alpha/beta/alpha" evidence="18">
    <location>
        <begin position="193"/>
        <end position="293"/>
    </location>
</feature>
<evidence type="ECO:0000256" key="9">
    <source>
        <dbReference type="ARBA" id="ARBA00022723"/>
    </source>
</evidence>
<dbReference type="Pfam" id="PF00408">
    <property type="entry name" value="PGM_PMM_IV"/>
    <property type="match status" value="1"/>
</dbReference>
<dbReference type="GO" id="GO:0006006">
    <property type="term" value="P:glucose metabolic process"/>
    <property type="evidence" value="ECO:0007669"/>
    <property type="project" value="UniProtKB-KW"/>
</dbReference>
<dbReference type="EMBL" id="LT906462">
    <property type="protein sequence ID" value="SNV73387.1"/>
    <property type="molecule type" value="Genomic_DNA"/>
</dbReference>
<evidence type="ECO:0000256" key="7">
    <source>
        <dbReference type="ARBA" id="ARBA00022526"/>
    </source>
</evidence>
<protein>
    <recommendedName>
        <fullName evidence="12">Phosphoglucomutase</fullName>
        <ecNumber evidence="6">5.4.2.2</ecNumber>
    </recommendedName>
    <alternativeName>
        <fullName evidence="14">Alpha-phosphoglucomutase</fullName>
    </alternativeName>
    <alternativeName>
        <fullName evidence="13">Glucose phosphomutase</fullName>
    </alternativeName>
</protein>
<feature type="domain" description="Alpha-D-phosphohexomutase alpha/beta/alpha" evidence="17">
    <location>
        <begin position="34"/>
        <end position="167"/>
    </location>
</feature>
<evidence type="ECO:0000259" key="19">
    <source>
        <dbReference type="Pfam" id="PF02880"/>
    </source>
</evidence>
<dbReference type="Pfam" id="PF02879">
    <property type="entry name" value="PGM_PMM_II"/>
    <property type="match status" value="1"/>
</dbReference>
<dbReference type="Pfam" id="PF02880">
    <property type="entry name" value="PGM_PMM_III"/>
    <property type="match status" value="1"/>
</dbReference>
<accession>A0A239ZQT6</accession>
<dbReference type="AlphaFoldDB" id="A0A239ZQT6"/>
<dbReference type="OrthoDB" id="9806956at2"/>
<evidence type="ECO:0000259" key="17">
    <source>
        <dbReference type="Pfam" id="PF02878"/>
    </source>
</evidence>
<keyword evidence="11 20" id="KW-0413">Isomerase</keyword>
<name>A0A239ZQT6_9STAP</name>
<dbReference type="EC" id="5.4.2.2" evidence="6"/>
<proteinExistence type="inferred from homology"/>